<reference evidence="10 11" key="1">
    <citation type="journal article" date="2013" name="Appl. Environ. Microbiol.">
        <title>The genome of the alga-associated marine flavobacterium Formosa agariphila KMM 3901T reveals a broad potential for degradation of algal polysaccharides.</title>
        <authorList>
            <person name="Mann A.J."/>
            <person name="Hahnke R.L."/>
            <person name="Huang S."/>
            <person name="Werner J."/>
            <person name="Xing P."/>
            <person name="Barbeyron T."/>
            <person name="Huettel B."/>
            <person name="Stueber K."/>
            <person name="Reinhardt R."/>
            <person name="Harder J."/>
            <person name="Gloeckner F.O."/>
            <person name="Amann R.I."/>
            <person name="Teeling H."/>
        </authorList>
    </citation>
    <scope>NUCLEOTIDE SEQUENCE [LARGE SCALE GENOMIC DNA]</scope>
    <source>
        <strain evidence="11">DSM 15362 / KCTC 12365 / LMG 23005 / KMM 3901</strain>
    </source>
</reference>
<dbReference type="Pfam" id="PF13715">
    <property type="entry name" value="CarbopepD_reg_2"/>
    <property type="match status" value="1"/>
</dbReference>
<dbReference type="InterPro" id="IPR039426">
    <property type="entry name" value="TonB-dep_rcpt-like"/>
</dbReference>
<dbReference type="eggNOG" id="COG4206">
    <property type="taxonomic scope" value="Bacteria"/>
</dbReference>
<evidence type="ECO:0000256" key="5">
    <source>
        <dbReference type="ARBA" id="ARBA00023136"/>
    </source>
</evidence>
<feature type="chain" id="PRO_5004602728" evidence="8">
    <location>
        <begin position="23"/>
        <end position="1064"/>
    </location>
</feature>
<dbReference type="NCBIfam" id="TIGR04057">
    <property type="entry name" value="SusC_RagA_signa"/>
    <property type="match status" value="1"/>
</dbReference>
<dbReference type="NCBIfam" id="TIGR04056">
    <property type="entry name" value="OMP_RagA_SusC"/>
    <property type="match status" value="1"/>
</dbReference>
<evidence type="ECO:0000256" key="4">
    <source>
        <dbReference type="ARBA" id="ARBA00022692"/>
    </source>
</evidence>
<dbReference type="Gene3D" id="2.40.170.20">
    <property type="entry name" value="TonB-dependent receptor, beta-barrel domain"/>
    <property type="match status" value="1"/>
</dbReference>
<protein>
    <submittedName>
        <fullName evidence="10">TonB-dependent receptor</fullName>
    </submittedName>
</protein>
<evidence type="ECO:0000313" key="10">
    <source>
        <dbReference type="EMBL" id="CDF78266.1"/>
    </source>
</evidence>
<dbReference type="Gene3D" id="2.60.40.1120">
    <property type="entry name" value="Carboxypeptidase-like, regulatory domain"/>
    <property type="match status" value="1"/>
</dbReference>
<feature type="domain" description="TonB-dependent receptor plug" evidence="9">
    <location>
        <begin position="117"/>
        <end position="241"/>
    </location>
</feature>
<dbReference type="OrthoDB" id="9768177at2"/>
<evidence type="ECO:0000256" key="6">
    <source>
        <dbReference type="ARBA" id="ARBA00023237"/>
    </source>
</evidence>
<dbReference type="RefSeq" id="WP_038527255.1">
    <property type="nucleotide sequence ID" value="NZ_HG315671.1"/>
</dbReference>
<keyword evidence="6 7" id="KW-0998">Cell outer membrane</keyword>
<evidence type="ECO:0000256" key="7">
    <source>
        <dbReference type="PROSITE-ProRule" id="PRU01360"/>
    </source>
</evidence>
<evidence type="ECO:0000256" key="2">
    <source>
        <dbReference type="ARBA" id="ARBA00022448"/>
    </source>
</evidence>
<organism evidence="10 11">
    <name type="scientific">Formosa agariphila (strain DSM 15362 / KCTC 12365 / LMG 23005 / KMM 3901 / M-2Alg 35-1)</name>
    <dbReference type="NCBI Taxonomy" id="1347342"/>
    <lineage>
        <taxon>Bacteria</taxon>
        <taxon>Pseudomonadati</taxon>
        <taxon>Bacteroidota</taxon>
        <taxon>Flavobacteriia</taxon>
        <taxon>Flavobacteriales</taxon>
        <taxon>Flavobacteriaceae</taxon>
        <taxon>Formosa</taxon>
    </lineage>
</organism>
<dbReference type="InterPro" id="IPR023997">
    <property type="entry name" value="TonB-dep_OMP_SusC/RagA_CS"/>
</dbReference>
<keyword evidence="10" id="KW-0675">Receptor</keyword>
<keyword evidence="4 7" id="KW-0812">Transmembrane</keyword>
<name>T2KIL6_FORAG</name>
<dbReference type="InterPro" id="IPR012910">
    <property type="entry name" value="Plug_dom"/>
</dbReference>
<keyword evidence="2 7" id="KW-0813">Transport</keyword>
<dbReference type="PROSITE" id="PS52016">
    <property type="entry name" value="TONB_DEPENDENT_REC_3"/>
    <property type="match status" value="1"/>
</dbReference>
<evidence type="ECO:0000313" key="11">
    <source>
        <dbReference type="Proteomes" id="UP000016160"/>
    </source>
</evidence>
<gene>
    <name evidence="10" type="ORF">BN863_5540</name>
</gene>
<dbReference type="InterPro" id="IPR036942">
    <property type="entry name" value="Beta-barrel_TonB_sf"/>
</dbReference>
<dbReference type="InterPro" id="IPR008969">
    <property type="entry name" value="CarboxyPept-like_regulatory"/>
</dbReference>
<dbReference type="STRING" id="1347342.BN863_5540"/>
<dbReference type="Pfam" id="PF07715">
    <property type="entry name" value="Plug"/>
    <property type="match status" value="1"/>
</dbReference>
<sequence>MKTKFNGILTLFLAFVVQLTFAQEKTITGTVSDSNGLPLPGVNIIVKGTSTGTQTDFDGNYSLDAATAEVLSFSFIGYKTKSITVGASSIINMTLEEDLAQLDEVVVTALGISREKKQLGYASQEVDGEAVSTVKSQNFVNALSGKVAGLNVKPSGTIGGSTNVVIRGSSSVSGNNQALFVIDGIPIDNGISNTADQQNGRGGYDYGNAASDINPDDIESINVLKGAAASALYGSRASNGVIMITTKKGKKQKGIGVTINSSLTVGTPDKETLPTYQKQYGAGYGPYYATADGYFNLEDVNGDGILDETVPFGEDASYGGAFDPDRMVYQWNSIYPELDTYQQATPWQYAENDANSVWTTSSTLINSVDLTGGDEKGTFRLGYTNMMQEGNLPNSEIKRNNISFNGSLNLTEKLTASTSFNFTKTDGKGRYGTGYDSKNPMQQFRQWFQTNVDLEEQKQAYLQTGQNITWNSNSSSDVSPLYSDNFYWTRYENYETDTRNRFWGNVVLDYEITDWLSVLGRFTYDTYSELQEERIAVGSVDVSQYSRFNRNVAEYNYDLMLSFNKDLSDKINLSGIAGFNLRRNELNSIYAETNGGLNLAGLYALSNSVNGLEAPVEREEVKMVDGEYIQASLGYDNFLFVEGTFRTDRSSSLPIADNRYDYWSATGSFIFSELIQSNWLTFGKVRGNDTDPYNVFNTYVIGTPFNGGIATNPSIKGNLELLPEEQTNWEVGLEMQFFQKRFGFDVSYYDALNENQITSVPLSNSTGYTSAILNAGTISNKGWEVTLNISPIRTEDFSWDMNVNWSKNESLVEELTDGIDNLVLASLQGGVSINATPGEAYGTIRGTDLVYHENGQPIVGANGYYETTSSNNNVIGDVNPDWKAGLFNSFNYKNFNLSFLIDMQKGGDLFSLDTWYGYATGMYDFTAGTNDLGNPVRNTLDNGGGVILPGVQADGSTNTVRANASTYANPWGYARASNSQHVYDAGYVKLREASISYNFDNDQLARLPFTGVTFSIIGRNLWIIDKNVPFSDPEAGLSSGNVQGYQSGAYPAIREIGASVKLQF</sequence>
<dbReference type="HOGENOM" id="CLU_004317_2_1_10"/>
<dbReference type="SUPFAM" id="SSF56935">
    <property type="entry name" value="Porins"/>
    <property type="match status" value="1"/>
</dbReference>
<accession>T2KIL6</accession>
<keyword evidence="8" id="KW-0732">Signal</keyword>
<dbReference type="GO" id="GO:0009279">
    <property type="term" value="C:cell outer membrane"/>
    <property type="evidence" value="ECO:0007669"/>
    <property type="project" value="UniProtKB-SubCell"/>
</dbReference>
<dbReference type="InterPro" id="IPR023996">
    <property type="entry name" value="TonB-dep_OMP_SusC/RagA"/>
</dbReference>
<keyword evidence="11" id="KW-1185">Reference proteome</keyword>
<proteinExistence type="inferred from homology"/>
<dbReference type="SUPFAM" id="SSF49464">
    <property type="entry name" value="Carboxypeptidase regulatory domain-like"/>
    <property type="match status" value="1"/>
</dbReference>
<keyword evidence="5 7" id="KW-0472">Membrane</keyword>
<comment type="similarity">
    <text evidence="7">Belongs to the TonB-dependent receptor family.</text>
</comment>
<evidence type="ECO:0000256" key="3">
    <source>
        <dbReference type="ARBA" id="ARBA00022452"/>
    </source>
</evidence>
<keyword evidence="3 7" id="KW-1134">Transmembrane beta strand</keyword>
<dbReference type="FunFam" id="2.60.40.1120:FF:000003">
    <property type="entry name" value="Outer membrane protein Omp121"/>
    <property type="match status" value="1"/>
</dbReference>
<evidence type="ECO:0000256" key="8">
    <source>
        <dbReference type="SAM" id="SignalP"/>
    </source>
</evidence>
<evidence type="ECO:0000259" key="9">
    <source>
        <dbReference type="Pfam" id="PF07715"/>
    </source>
</evidence>
<dbReference type="PATRIC" id="fig|1347342.6.peg.558"/>
<dbReference type="InterPro" id="IPR037066">
    <property type="entry name" value="Plug_dom_sf"/>
</dbReference>
<feature type="signal peptide" evidence="8">
    <location>
        <begin position="1"/>
        <end position="22"/>
    </location>
</feature>
<dbReference type="AlphaFoldDB" id="T2KIL6"/>
<comment type="subcellular location">
    <subcellularLocation>
        <location evidence="1 7">Cell outer membrane</location>
        <topology evidence="1 7">Multi-pass membrane protein</topology>
    </subcellularLocation>
</comment>
<evidence type="ECO:0000256" key="1">
    <source>
        <dbReference type="ARBA" id="ARBA00004571"/>
    </source>
</evidence>
<dbReference type="Proteomes" id="UP000016160">
    <property type="component" value="Chromosome"/>
</dbReference>
<dbReference type="Gene3D" id="2.170.130.10">
    <property type="entry name" value="TonB-dependent receptor, plug domain"/>
    <property type="match status" value="1"/>
</dbReference>
<dbReference type="EMBL" id="HG315671">
    <property type="protein sequence ID" value="CDF78266.1"/>
    <property type="molecule type" value="Genomic_DNA"/>
</dbReference>